<dbReference type="AlphaFoldDB" id="A0A6B0U2T8"/>
<reference evidence="1" key="1">
    <citation type="submission" date="2019-12" db="EMBL/GenBank/DDBJ databases">
        <title>An insight into the sialome of adult female Ixodes ricinus ticks feeding for 6 days.</title>
        <authorList>
            <person name="Perner J."/>
            <person name="Ribeiro J.M.C."/>
        </authorList>
    </citation>
    <scope>NUCLEOTIDE SEQUENCE</scope>
    <source>
        <strain evidence="1">Semi-engorged</strain>
        <tissue evidence="1">Salivary glands</tissue>
    </source>
</reference>
<protein>
    <submittedName>
        <fullName evidence="1">Uncharacterized protein</fullName>
    </submittedName>
</protein>
<organism evidence="1">
    <name type="scientific">Ixodes ricinus</name>
    <name type="common">Common tick</name>
    <name type="synonym">Acarus ricinus</name>
    <dbReference type="NCBI Taxonomy" id="34613"/>
    <lineage>
        <taxon>Eukaryota</taxon>
        <taxon>Metazoa</taxon>
        <taxon>Ecdysozoa</taxon>
        <taxon>Arthropoda</taxon>
        <taxon>Chelicerata</taxon>
        <taxon>Arachnida</taxon>
        <taxon>Acari</taxon>
        <taxon>Parasitiformes</taxon>
        <taxon>Ixodida</taxon>
        <taxon>Ixodoidea</taxon>
        <taxon>Ixodidae</taxon>
        <taxon>Ixodinae</taxon>
        <taxon>Ixodes</taxon>
    </lineage>
</organism>
<dbReference type="EMBL" id="GIFC01004736">
    <property type="protein sequence ID" value="MXU86819.1"/>
    <property type="molecule type" value="Transcribed_RNA"/>
</dbReference>
<proteinExistence type="predicted"/>
<sequence>MNIYQTHCLHCTVKCALIYRNCYSYEPHIHSFVEIVVNRPYAKLFKRLAAFSALPSLLHQDSSAVCQFRSVVGKNRGLLHTVIDPHPHLRAKG</sequence>
<evidence type="ECO:0000313" key="1">
    <source>
        <dbReference type="EMBL" id="MXU86819.1"/>
    </source>
</evidence>
<name>A0A6B0U2T8_IXORI</name>
<accession>A0A6B0U2T8</accession>